<dbReference type="Gene3D" id="3.40.525.10">
    <property type="entry name" value="CRAL-TRIO lipid binding domain"/>
    <property type="match status" value="1"/>
</dbReference>
<protein>
    <submittedName>
        <fullName evidence="2">Uncharacterized protein</fullName>
    </submittedName>
</protein>
<keyword evidence="3" id="KW-1185">Reference proteome</keyword>
<name>B8AV34_ORYSI</name>
<dbReference type="InterPro" id="IPR036865">
    <property type="entry name" value="CRAL-TRIO_dom_sf"/>
</dbReference>
<dbReference type="Proteomes" id="UP000007015">
    <property type="component" value="Chromosome 4"/>
</dbReference>
<dbReference type="AlphaFoldDB" id="B8AV34"/>
<dbReference type="STRING" id="39946.B8AV34"/>
<reference evidence="2 3" key="1">
    <citation type="journal article" date="2005" name="PLoS Biol.">
        <title>The genomes of Oryza sativa: a history of duplications.</title>
        <authorList>
            <person name="Yu J."/>
            <person name="Wang J."/>
            <person name="Lin W."/>
            <person name="Li S."/>
            <person name="Li H."/>
            <person name="Zhou J."/>
            <person name="Ni P."/>
            <person name="Dong W."/>
            <person name="Hu S."/>
            <person name="Zeng C."/>
            <person name="Zhang J."/>
            <person name="Zhang Y."/>
            <person name="Li R."/>
            <person name="Xu Z."/>
            <person name="Li S."/>
            <person name="Li X."/>
            <person name="Zheng H."/>
            <person name="Cong L."/>
            <person name="Lin L."/>
            <person name="Yin J."/>
            <person name="Geng J."/>
            <person name="Li G."/>
            <person name="Shi J."/>
            <person name="Liu J."/>
            <person name="Lv H."/>
            <person name="Li J."/>
            <person name="Wang J."/>
            <person name="Deng Y."/>
            <person name="Ran L."/>
            <person name="Shi X."/>
            <person name="Wang X."/>
            <person name="Wu Q."/>
            <person name="Li C."/>
            <person name="Ren X."/>
            <person name="Wang J."/>
            <person name="Wang X."/>
            <person name="Li D."/>
            <person name="Liu D."/>
            <person name="Zhang X."/>
            <person name="Ji Z."/>
            <person name="Zhao W."/>
            <person name="Sun Y."/>
            <person name="Zhang Z."/>
            <person name="Bao J."/>
            <person name="Han Y."/>
            <person name="Dong L."/>
            <person name="Ji J."/>
            <person name="Chen P."/>
            <person name="Wu S."/>
            <person name="Liu J."/>
            <person name="Xiao Y."/>
            <person name="Bu D."/>
            <person name="Tan J."/>
            <person name="Yang L."/>
            <person name="Ye C."/>
            <person name="Zhang J."/>
            <person name="Xu J."/>
            <person name="Zhou Y."/>
            <person name="Yu Y."/>
            <person name="Zhang B."/>
            <person name="Zhuang S."/>
            <person name="Wei H."/>
            <person name="Liu B."/>
            <person name="Lei M."/>
            <person name="Yu H."/>
            <person name="Li Y."/>
            <person name="Xu H."/>
            <person name="Wei S."/>
            <person name="He X."/>
            <person name="Fang L."/>
            <person name="Zhang Z."/>
            <person name="Zhang Y."/>
            <person name="Huang X."/>
            <person name="Su Z."/>
            <person name="Tong W."/>
            <person name="Li J."/>
            <person name="Tong Z."/>
            <person name="Li S."/>
            <person name="Ye J."/>
            <person name="Wang L."/>
            <person name="Fang L."/>
            <person name="Lei T."/>
            <person name="Chen C."/>
            <person name="Chen H."/>
            <person name="Xu Z."/>
            <person name="Li H."/>
            <person name="Huang H."/>
            <person name="Zhang F."/>
            <person name="Xu H."/>
            <person name="Li N."/>
            <person name="Zhao C."/>
            <person name="Li S."/>
            <person name="Dong L."/>
            <person name="Huang Y."/>
            <person name="Li L."/>
            <person name="Xi Y."/>
            <person name="Qi Q."/>
            <person name="Li W."/>
            <person name="Zhang B."/>
            <person name="Hu W."/>
            <person name="Zhang Y."/>
            <person name="Tian X."/>
            <person name="Jiao Y."/>
            <person name="Liang X."/>
            <person name="Jin J."/>
            <person name="Gao L."/>
            <person name="Zheng W."/>
            <person name="Hao B."/>
            <person name="Liu S."/>
            <person name="Wang W."/>
            <person name="Yuan L."/>
            <person name="Cao M."/>
            <person name="McDermott J."/>
            <person name="Samudrala R."/>
            <person name="Wang J."/>
            <person name="Wong G.K."/>
            <person name="Yang H."/>
        </authorList>
    </citation>
    <scope>NUCLEOTIDE SEQUENCE [LARGE SCALE GENOMIC DNA]</scope>
    <source>
        <strain evidence="3">cv. 93-11</strain>
    </source>
</reference>
<evidence type="ECO:0000313" key="3">
    <source>
        <dbReference type="Proteomes" id="UP000007015"/>
    </source>
</evidence>
<dbReference type="EMBL" id="CM000129">
    <property type="protein sequence ID" value="EEC77430.1"/>
    <property type="molecule type" value="Genomic_DNA"/>
</dbReference>
<dbReference type="SUPFAM" id="SSF52087">
    <property type="entry name" value="CRAL/TRIO domain"/>
    <property type="match status" value="1"/>
</dbReference>
<evidence type="ECO:0000256" key="1">
    <source>
        <dbReference type="SAM" id="MobiDB-lite"/>
    </source>
</evidence>
<accession>B8AV34</accession>
<gene>
    <name evidence="2" type="ORF">OsI_16223</name>
</gene>
<dbReference type="InterPro" id="IPR051026">
    <property type="entry name" value="PI/PC_transfer"/>
</dbReference>
<dbReference type="PANTHER" id="PTHR45657">
    <property type="entry name" value="CRAL-TRIO DOMAIN-CONTAINING PROTEIN YKL091C-RELATED"/>
    <property type="match status" value="1"/>
</dbReference>
<dbReference type="HOGENOM" id="CLU_639974_0_0_1"/>
<feature type="region of interest" description="Disordered" evidence="1">
    <location>
        <begin position="185"/>
        <end position="211"/>
    </location>
</feature>
<proteinExistence type="predicted"/>
<sequence length="429" mass="46703">MAREKKRAERKKRSERKKTMVAWAKVRGRCNKERTEVIDRTSLMLPPPTQFLTHLARGFFHKENDVSSCAREWRLIASNGAAELFPRGIHGATSWLLGSFIAGSACLPDSVDSETLFDYAQPVASRNVHVRSDGLTLSVSNPMTIAASWLSGATPRLPVAGACVGLKPNLPHTWLRPWPPVSVGNEVGAPTAAPQAARKAEGPDPRAAASAFPSGRRRVAVGWGGAPGRRLPGNSSGDIFLETVEAASSWRRHQLHLPCGYGVFPAMATAAAATSSLLLQESYVLVVRSSEQEYYGVDREGQPVYIKRLGKINPNKLMQITTVDCNLSLLLCWGHGSELMEIDGDFKSSQARLPLTLIVVSMTDAAALCTLFKMYEIVLPILAEHGKLNPSVTCHFKWVWLHLTETLAMRKATASFQSLGGIGKVTLPS</sequence>
<evidence type="ECO:0000313" key="2">
    <source>
        <dbReference type="EMBL" id="EEC77430.1"/>
    </source>
</evidence>
<organism evidence="2 3">
    <name type="scientific">Oryza sativa subsp. indica</name>
    <name type="common">Rice</name>
    <dbReference type="NCBI Taxonomy" id="39946"/>
    <lineage>
        <taxon>Eukaryota</taxon>
        <taxon>Viridiplantae</taxon>
        <taxon>Streptophyta</taxon>
        <taxon>Embryophyta</taxon>
        <taxon>Tracheophyta</taxon>
        <taxon>Spermatophyta</taxon>
        <taxon>Magnoliopsida</taxon>
        <taxon>Liliopsida</taxon>
        <taxon>Poales</taxon>
        <taxon>Poaceae</taxon>
        <taxon>BOP clade</taxon>
        <taxon>Oryzoideae</taxon>
        <taxon>Oryzeae</taxon>
        <taxon>Oryzinae</taxon>
        <taxon>Oryza</taxon>
        <taxon>Oryza sativa</taxon>
    </lineage>
</organism>
<dbReference type="Gramene" id="BGIOSGA014936-TA">
    <property type="protein sequence ID" value="BGIOSGA014936-PA"/>
    <property type="gene ID" value="BGIOSGA014936"/>
</dbReference>
<dbReference type="PANTHER" id="PTHR45657:SF8">
    <property type="entry name" value="PHOSPHATIDYLINOSITOL_PHOSPHATIDYLCHOLINE TRANSFER PROTEIN SFH13"/>
    <property type="match status" value="1"/>
</dbReference>